<gene>
    <name evidence="1" type="ORF">BWR18_17785</name>
</gene>
<dbReference type="KEGG" id="tom:BWR18_17785"/>
<dbReference type="STRING" id="299262.BWR18_17785"/>
<protein>
    <submittedName>
        <fullName evidence="1">Oxidoreductase</fullName>
    </submittedName>
</protein>
<dbReference type="SUPFAM" id="SSF51735">
    <property type="entry name" value="NAD(P)-binding Rossmann-fold domains"/>
    <property type="match status" value="1"/>
</dbReference>
<evidence type="ECO:0000313" key="2">
    <source>
        <dbReference type="Proteomes" id="UP000186336"/>
    </source>
</evidence>
<organism evidence="1 2">
    <name type="scientific">Tateyamaria omphalii</name>
    <dbReference type="NCBI Taxonomy" id="299262"/>
    <lineage>
        <taxon>Bacteria</taxon>
        <taxon>Pseudomonadati</taxon>
        <taxon>Pseudomonadota</taxon>
        <taxon>Alphaproteobacteria</taxon>
        <taxon>Rhodobacterales</taxon>
        <taxon>Roseobacteraceae</taxon>
        <taxon>Tateyamaria</taxon>
    </lineage>
</organism>
<dbReference type="OrthoDB" id="5513072at2"/>
<dbReference type="RefSeq" id="WP_076629756.1">
    <property type="nucleotide sequence ID" value="NZ_CP019312.1"/>
</dbReference>
<dbReference type="PRINTS" id="PR00081">
    <property type="entry name" value="GDHRDH"/>
</dbReference>
<dbReference type="Gene3D" id="3.40.50.720">
    <property type="entry name" value="NAD(P)-binding Rossmann-like Domain"/>
    <property type="match status" value="1"/>
</dbReference>
<dbReference type="PANTHER" id="PTHR43431">
    <property type="entry name" value="OXIDOREDUCTASE, SHORT CHAIN DEHYDROGENASE/REDUCTASE FAMILY (AFU_ORTHOLOGUE AFUA_5G14000)"/>
    <property type="match status" value="1"/>
</dbReference>
<dbReference type="InterPro" id="IPR036291">
    <property type="entry name" value="NAD(P)-bd_dom_sf"/>
</dbReference>
<keyword evidence="2" id="KW-1185">Reference proteome</keyword>
<dbReference type="PANTHER" id="PTHR43431:SF7">
    <property type="entry name" value="OXIDOREDUCTASE, SHORT CHAIN DEHYDROGENASE_REDUCTASE FAMILY (AFU_ORTHOLOGUE AFUA_5G14000)"/>
    <property type="match status" value="1"/>
</dbReference>
<accession>A0A1P8MZA9</accession>
<dbReference type="AlphaFoldDB" id="A0A1P8MZA9"/>
<dbReference type="EMBL" id="CP019312">
    <property type="protein sequence ID" value="APX13322.1"/>
    <property type="molecule type" value="Genomic_DNA"/>
</dbReference>
<dbReference type="Proteomes" id="UP000186336">
    <property type="component" value="Chromosome"/>
</dbReference>
<name>A0A1P8MZA9_9RHOB</name>
<dbReference type="Pfam" id="PF00106">
    <property type="entry name" value="adh_short"/>
    <property type="match status" value="1"/>
</dbReference>
<reference evidence="1 2" key="1">
    <citation type="submission" date="2017-01" db="EMBL/GenBank/DDBJ databases">
        <title>Complete genome of Tateyamaria omphalii DOK1-4 isolated from seawater in Dokdo.</title>
        <authorList>
            <person name="Kim J.H."/>
            <person name="Chi W.-J."/>
        </authorList>
    </citation>
    <scope>NUCLEOTIDE SEQUENCE [LARGE SCALE GENOMIC DNA]</scope>
    <source>
        <strain evidence="1 2">DOK1-4</strain>
    </source>
</reference>
<sequence>MTQGTALIIGAGSGLSAALARQLHGRGYDLVLGARNTDKLADLAHQTEARTVALDGSDPAAVAALFAGLDGPLRVAIYNPSARQRGPIADLEPEAVRRAVEVTAFGAFLMGQAAARVMQDQEPRAGKRGTILFTGASAGVKGFAQSAPFAMGKFAQRGLAQSMARELHPKGIHVAWVNIDGGISNTARAERTDDGTDQMLDPEAIATSYLHLIDQHRSAWSNELSLRPWVESF</sequence>
<evidence type="ECO:0000313" key="1">
    <source>
        <dbReference type="EMBL" id="APX13322.1"/>
    </source>
</evidence>
<proteinExistence type="predicted"/>
<dbReference type="InterPro" id="IPR002347">
    <property type="entry name" value="SDR_fam"/>
</dbReference>